<evidence type="ECO:0000256" key="2">
    <source>
        <dbReference type="ARBA" id="ARBA00005632"/>
    </source>
</evidence>
<evidence type="ECO:0000313" key="9">
    <source>
        <dbReference type="EMBL" id="BAN35848.1"/>
    </source>
</evidence>
<dbReference type="RefSeq" id="WP_009205043.1">
    <property type="nucleotide sequence ID" value="NC_022357.1"/>
</dbReference>
<gene>
    <name evidence="9" type="ORF">SCD_n02037</name>
</gene>
<dbReference type="EMBL" id="AP013066">
    <property type="protein sequence ID" value="BAN35848.1"/>
    <property type="molecule type" value="Genomic_DNA"/>
</dbReference>
<evidence type="ECO:0000256" key="5">
    <source>
        <dbReference type="ARBA" id="ARBA00022692"/>
    </source>
</evidence>
<evidence type="ECO:0000256" key="6">
    <source>
        <dbReference type="ARBA" id="ARBA00022989"/>
    </source>
</evidence>
<dbReference type="GO" id="GO:0005886">
    <property type="term" value="C:plasma membrane"/>
    <property type="evidence" value="ECO:0007669"/>
    <property type="project" value="UniProtKB-SubCell"/>
</dbReference>
<dbReference type="GO" id="GO:0016036">
    <property type="term" value="P:cellular response to phosphate starvation"/>
    <property type="evidence" value="ECO:0007669"/>
    <property type="project" value="InterPro"/>
</dbReference>
<comment type="subcellular location">
    <subcellularLocation>
        <location evidence="1">Cell inner membrane</location>
        <topology evidence="1">Multi-pass membrane protein</topology>
    </subcellularLocation>
</comment>
<dbReference type="PIRSF" id="PIRSF029598">
    <property type="entry name" value="PsiE"/>
    <property type="match status" value="1"/>
</dbReference>
<sequence length="144" mass="16269">MKKPIHEFNKWLLSLVEHLGLLVIAVATVFAMASETMVMVHAVQVTLADLLLLFLYLEVLAMVGLYYGTGKLPVRFPLYIGMVALARYLILDMKAMDDWRMLAVSGSILMLTVAVLLIRFGHVRYPYLGEEQAVELQNINQTKN</sequence>
<keyword evidence="5 8" id="KW-0812">Transmembrane</keyword>
<evidence type="ECO:0000256" key="8">
    <source>
        <dbReference type="SAM" id="Phobius"/>
    </source>
</evidence>
<feature type="transmembrane region" description="Helical" evidence="8">
    <location>
        <begin position="74"/>
        <end position="90"/>
    </location>
</feature>
<evidence type="ECO:0000256" key="3">
    <source>
        <dbReference type="ARBA" id="ARBA00021903"/>
    </source>
</evidence>
<feature type="transmembrane region" description="Helical" evidence="8">
    <location>
        <begin position="12"/>
        <end position="33"/>
    </location>
</feature>
<accession>S6ACT5</accession>
<comment type="similarity">
    <text evidence="2">Belongs to the PsiE family.</text>
</comment>
<feature type="transmembrane region" description="Helical" evidence="8">
    <location>
        <begin position="102"/>
        <end position="121"/>
    </location>
</feature>
<dbReference type="InterPro" id="IPR009315">
    <property type="entry name" value="P_starv_induced_PsiE"/>
</dbReference>
<protein>
    <recommendedName>
        <fullName evidence="3">Protein PsiE</fullName>
    </recommendedName>
</protein>
<dbReference type="Pfam" id="PF06146">
    <property type="entry name" value="PsiE"/>
    <property type="match status" value="1"/>
</dbReference>
<evidence type="ECO:0000313" key="10">
    <source>
        <dbReference type="Proteomes" id="UP000015559"/>
    </source>
</evidence>
<proteinExistence type="inferred from homology"/>
<evidence type="ECO:0000256" key="1">
    <source>
        <dbReference type="ARBA" id="ARBA00004429"/>
    </source>
</evidence>
<dbReference type="Proteomes" id="UP000015559">
    <property type="component" value="Chromosome"/>
</dbReference>
<dbReference type="OrthoDB" id="9792470at2"/>
<dbReference type="eggNOG" id="COG3223">
    <property type="taxonomic scope" value="Bacteria"/>
</dbReference>
<dbReference type="PANTHER" id="PTHR37819">
    <property type="entry name" value="PROTEIN PSIE"/>
    <property type="match status" value="1"/>
</dbReference>
<evidence type="ECO:0000256" key="7">
    <source>
        <dbReference type="ARBA" id="ARBA00023136"/>
    </source>
</evidence>
<feature type="transmembrane region" description="Helical" evidence="8">
    <location>
        <begin position="45"/>
        <end position="68"/>
    </location>
</feature>
<name>S6ACT5_SULDS</name>
<keyword evidence="7 8" id="KW-0472">Membrane</keyword>
<dbReference type="STRING" id="1163617.SCD_n02037"/>
<dbReference type="KEGG" id="sdr:SCD_n02037"/>
<keyword evidence="10" id="KW-1185">Reference proteome</keyword>
<reference evidence="9 10" key="1">
    <citation type="journal article" date="2012" name="Appl. Environ. Microbiol.">
        <title>Draft genome sequence of a psychrotolerant sulfur-oxidizing bacterium, Sulfuricella denitrificans skB26, and proteomic insights into cold adaptation.</title>
        <authorList>
            <person name="Watanabe T."/>
            <person name="Kojima H."/>
            <person name="Fukui M."/>
        </authorList>
    </citation>
    <scope>NUCLEOTIDE SEQUENCE [LARGE SCALE GENOMIC DNA]</scope>
    <source>
        <strain evidence="10">skB26</strain>
    </source>
</reference>
<keyword evidence="4" id="KW-1003">Cell membrane</keyword>
<keyword evidence="6 8" id="KW-1133">Transmembrane helix</keyword>
<dbReference type="AlphaFoldDB" id="S6ACT5"/>
<organism evidence="9 10">
    <name type="scientific">Sulfuricella denitrificans (strain DSM 22764 / NBRC 105220 / skB26)</name>
    <dbReference type="NCBI Taxonomy" id="1163617"/>
    <lineage>
        <taxon>Bacteria</taxon>
        <taxon>Pseudomonadati</taxon>
        <taxon>Pseudomonadota</taxon>
        <taxon>Betaproteobacteria</taxon>
        <taxon>Nitrosomonadales</taxon>
        <taxon>Sulfuricellaceae</taxon>
        <taxon>Sulfuricella</taxon>
    </lineage>
</organism>
<dbReference type="HOGENOM" id="CLU_120472_1_0_4"/>
<dbReference type="PANTHER" id="PTHR37819:SF1">
    <property type="entry name" value="PROTEIN PSIE"/>
    <property type="match status" value="1"/>
</dbReference>
<evidence type="ECO:0000256" key="4">
    <source>
        <dbReference type="ARBA" id="ARBA00022475"/>
    </source>
</evidence>
<dbReference type="InterPro" id="IPR020948">
    <property type="entry name" value="P_starv_induced_PsiE-like"/>
</dbReference>